<reference evidence="8" key="1">
    <citation type="journal article" date="2019" name="bioRxiv">
        <title>The Genome of the Zebra Mussel, Dreissena polymorpha: A Resource for Invasive Species Research.</title>
        <authorList>
            <person name="McCartney M.A."/>
            <person name="Auch B."/>
            <person name="Kono T."/>
            <person name="Mallez S."/>
            <person name="Zhang Y."/>
            <person name="Obille A."/>
            <person name="Becker A."/>
            <person name="Abrahante J.E."/>
            <person name="Garbe J."/>
            <person name="Badalamenti J.P."/>
            <person name="Herman A."/>
            <person name="Mangelson H."/>
            <person name="Liachko I."/>
            <person name="Sullivan S."/>
            <person name="Sone E.D."/>
            <person name="Koren S."/>
            <person name="Silverstein K.A.T."/>
            <person name="Beckman K.B."/>
            <person name="Gohl D.M."/>
        </authorList>
    </citation>
    <scope>NUCLEOTIDE SEQUENCE</scope>
    <source>
        <strain evidence="8">Duluth1</strain>
        <tissue evidence="8">Whole animal</tissue>
    </source>
</reference>
<feature type="transmembrane region" description="Helical" evidence="7">
    <location>
        <begin position="205"/>
        <end position="234"/>
    </location>
</feature>
<keyword evidence="4 7" id="KW-0812">Transmembrane</keyword>
<sequence length="505" mass="54779">MIGVLATVLLQSSSTTTSIVVSMVGGGELLTVPLAIPIIMGANIGTSITNTIVSLGQIANKNDFRRAFAGATVHDVFNWLTVLVLLPLEVVTGYLEKVTNVIVDSMDLQTNMGGKRDFLNVVTKPFTSLIIQIEKDVIKNIATGKISADKTMSIIKHVCCDKVKNATTVLVNGTLVKQVKEVKVNCGYCTFMFEYVSRDGGWSDAAVGGVLLLVSLVILCSCLIGIVKCLHSLLRGQMAHVIRKFINADFPGHCGYFTGYLAILVGAGMTMLVQSSSVFTSSLTPLVGIGVLSVERMYPLTLGSNIGTTATSILAAFAQDPKKIRNSLQIALCHLFFNISGTIIFYPLPFFRPPIGVAKFLGNQTAKYRWFAVAYLICAFFLFPAALFGLSVVSWIALAAVLIPIALLILTIGAIKIVQHRCPTSLPPKLRTWMWLPVYCRSLEPYDRGLFRLTGNCYFCRKVGCCKAFADQPAEETARLEVELDLSTSADTTVKQSDNGMSSRL</sequence>
<dbReference type="PANTHER" id="PTHR10010:SF46">
    <property type="entry name" value="SODIUM-DEPENDENT PHOSPHATE TRANSPORT PROTEIN 2B"/>
    <property type="match status" value="1"/>
</dbReference>
<accession>A0A9D4KYT9</accession>
<evidence type="ECO:0000256" key="5">
    <source>
        <dbReference type="ARBA" id="ARBA00022989"/>
    </source>
</evidence>
<dbReference type="PANTHER" id="PTHR10010">
    <property type="entry name" value="SOLUTE CARRIER FAMILY 34 SODIUM PHOSPHATE , MEMBER 2-RELATED"/>
    <property type="match status" value="1"/>
</dbReference>
<organism evidence="8 9">
    <name type="scientific">Dreissena polymorpha</name>
    <name type="common">Zebra mussel</name>
    <name type="synonym">Mytilus polymorpha</name>
    <dbReference type="NCBI Taxonomy" id="45954"/>
    <lineage>
        <taxon>Eukaryota</taxon>
        <taxon>Metazoa</taxon>
        <taxon>Spiralia</taxon>
        <taxon>Lophotrochozoa</taxon>
        <taxon>Mollusca</taxon>
        <taxon>Bivalvia</taxon>
        <taxon>Autobranchia</taxon>
        <taxon>Heteroconchia</taxon>
        <taxon>Euheterodonta</taxon>
        <taxon>Imparidentia</taxon>
        <taxon>Neoheterodontei</taxon>
        <taxon>Myida</taxon>
        <taxon>Dreissenoidea</taxon>
        <taxon>Dreissenidae</taxon>
        <taxon>Dreissena</taxon>
    </lineage>
</organism>
<evidence type="ECO:0000256" key="6">
    <source>
        <dbReference type="ARBA" id="ARBA00023136"/>
    </source>
</evidence>
<name>A0A9D4KYT9_DREPO</name>
<comment type="subcellular location">
    <subcellularLocation>
        <location evidence="1">Apical cell membrane</location>
        <topology evidence="1">Multi-pass membrane protein</topology>
    </subcellularLocation>
</comment>
<gene>
    <name evidence="8" type="ORF">DPMN_090552</name>
</gene>
<evidence type="ECO:0000313" key="9">
    <source>
        <dbReference type="Proteomes" id="UP000828390"/>
    </source>
</evidence>
<proteinExistence type="inferred from homology"/>
<evidence type="ECO:0000256" key="1">
    <source>
        <dbReference type="ARBA" id="ARBA00004424"/>
    </source>
</evidence>
<dbReference type="EMBL" id="JAIWYP010000003">
    <property type="protein sequence ID" value="KAH3848193.1"/>
    <property type="molecule type" value="Genomic_DNA"/>
</dbReference>
<keyword evidence="5 7" id="KW-1133">Transmembrane helix</keyword>
<dbReference type="InterPro" id="IPR003841">
    <property type="entry name" value="Na/Pi_transpt"/>
</dbReference>
<keyword evidence="6 7" id="KW-0472">Membrane</keyword>
<dbReference type="NCBIfam" id="TIGR01013">
    <property type="entry name" value="2a58"/>
    <property type="match status" value="1"/>
</dbReference>
<feature type="transmembrane region" description="Helical" evidence="7">
    <location>
        <begin position="76"/>
        <end position="95"/>
    </location>
</feature>
<reference evidence="8" key="2">
    <citation type="submission" date="2020-11" db="EMBL/GenBank/DDBJ databases">
        <authorList>
            <person name="McCartney M.A."/>
            <person name="Auch B."/>
            <person name="Kono T."/>
            <person name="Mallez S."/>
            <person name="Becker A."/>
            <person name="Gohl D.M."/>
            <person name="Silverstein K.A.T."/>
            <person name="Koren S."/>
            <person name="Bechman K.B."/>
            <person name="Herman A."/>
            <person name="Abrahante J.E."/>
            <person name="Garbe J."/>
        </authorList>
    </citation>
    <scope>NUCLEOTIDE SEQUENCE</scope>
    <source>
        <strain evidence="8">Duluth1</strain>
        <tissue evidence="8">Whole animal</tissue>
    </source>
</reference>
<feature type="transmembrane region" description="Helical" evidence="7">
    <location>
        <begin position="368"/>
        <end position="388"/>
    </location>
</feature>
<feature type="transmembrane region" description="Helical" evidence="7">
    <location>
        <begin position="395"/>
        <end position="415"/>
    </location>
</feature>
<keyword evidence="9" id="KW-1185">Reference proteome</keyword>
<feature type="transmembrane region" description="Helical" evidence="7">
    <location>
        <begin position="255"/>
        <end position="277"/>
    </location>
</feature>
<keyword evidence="3" id="KW-1003">Cell membrane</keyword>
<comment type="caution">
    <text evidence="8">The sequence shown here is derived from an EMBL/GenBank/DDBJ whole genome shotgun (WGS) entry which is preliminary data.</text>
</comment>
<dbReference type="GO" id="GO:0016324">
    <property type="term" value="C:apical plasma membrane"/>
    <property type="evidence" value="ECO:0007669"/>
    <property type="project" value="UniProtKB-SubCell"/>
</dbReference>
<dbReference type="Pfam" id="PF02690">
    <property type="entry name" value="Na_Pi_cotrans"/>
    <property type="match status" value="2"/>
</dbReference>
<feature type="transmembrane region" description="Helical" evidence="7">
    <location>
        <begin position="34"/>
        <end position="55"/>
    </location>
</feature>
<evidence type="ECO:0000313" key="8">
    <source>
        <dbReference type="EMBL" id="KAH3848193.1"/>
    </source>
</evidence>
<feature type="transmembrane region" description="Helical" evidence="7">
    <location>
        <begin position="330"/>
        <end position="348"/>
    </location>
</feature>
<dbReference type="GO" id="GO:0044341">
    <property type="term" value="P:sodium-dependent phosphate transport"/>
    <property type="evidence" value="ECO:0007669"/>
    <property type="project" value="InterPro"/>
</dbReference>
<evidence type="ECO:0000256" key="3">
    <source>
        <dbReference type="ARBA" id="ARBA00022475"/>
    </source>
</evidence>
<evidence type="ECO:0000256" key="4">
    <source>
        <dbReference type="ARBA" id="ARBA00022692"/>
    </source>
</evidence>
<evidence type="ECO:0000256" key="7">
    <source>
        <dbReference type="SAM" id="Phobius"/>
    </source>
</evidence>
<comment type="similarity">
    <text evidence="2">Belongs to the SLC34A transporter family.</text>
</comment>
<dbReference type="AlphaFoldDB" id="A0A9D4KYT9"/>
<protein>
    <submittedName>
        <fullName evidence="8">Uncharacterized protein</fullName>
    </submittedName>
</protein>
<evidence type="ECO:0000256" key="2">
    <source>
        <dbReference type="ARBA" id="ARBA00005808"/>
    </source>
</evidence>
<dbReference type="GO" id="GO:0005436">
    <property type="term" value="F:sodium:phosphate symporter activity"/>
    <property type="evidence" value="ECO:0007669"/>
    <property type="project" value="InterPro"/>
</dbReference>
<dbReference type="Proteomes" id="UP000828390">
    <property type="component" value="Unassembled WGS sequence"/>
</dbReference>